<dbReference type="SUPFAM" id="SSF110296">
    <property type="entry name" value="Oligoxyloglucan reducing end-specific cellobiohydrolase"/>
    <property type="match status" value="1"/>
</dbReference>
<dbReference type="Gene3D" id="2.130.10.10">
    <property type="entry name" value="YVTN repeat-like/Quinoprotein amine dehydrogenase"/>
    <property type="match status" value="1"/>
</dbReference>
<reference evidence="2 3" key="1">
    <citation type="submission" date="2019-02" db="EMBL/GenBank/DDBJ databases">
        <title>Deep-cultivation of Planctomycetes and their phenomic and genomic characterization uncovers novel biology.</title>
        <authorList>
            <person name="Wiegand S."/>
            <person name="Jogler M."/>
            <person name="Boedeker C."/>
            <person name="Pinto D."/>
            <person name="Vollmers J."/>
            <person name="Rivas-Marin E."/>
            <person name="Kohn T."/>
            <person name="Peeters S.H."/>
            <person name="Heuer A."/>
            <person name="Rast P."/>
            <person name="Oberbeckmann S."/>
            <person name="Bunk B."/>
            <person name="Jeske O."/>
            <person name="Meyerdierks A."/>
            <person name="Storesund J.E."/>
            <person name="Kallscheuer N."/>
            <person name="Luecker S."/>
            <person name="Lage O.M."/>
            <person name="Pohl T."/>
            <person name="Merkel B.J."/>
            <person name="Hornburger P."/>
            <person name="Mueller R.-W."/>
            <person name="Bruemmer F."/>
            <person name="Labrenz M."/>
            <person name="Spormann A.M."/>
            <person name="Op den Camp H."/>
            <person name="Overmann J."/>
            <person name="Amann R."/>
            <person name="Jetten M.S.M."/>
            <person name="Mascher T."/>
            <person name="Medema M.H."/>
            <person name="Devos D.P."/>
            <person name="Kaster A.-K."/>
            <person name="Ovreas L."/>
            <person name="Rohde M."/>
            <person name="Galperin M.Y."/>
            <person name="Jogler C."/>
        </authorList>
    </citation>
    <scope>NUCLEOTIDE SEQUENCE [LARGE SCALE GENOMIC DNA]</scope>
    <source>
        <strain evidence="2 3">Pla133</strain>
    </source>
</reference>
<evidence type="ECO:0000256" key="1">
    <source>
        <dbReference type="SAM" id="SignalP"/>
    </source>
</evidence>
<dbReference type="EMBL" id="CP036287">
    <property type="protein sequence ID" value="QDU67921.1"/>
    <property type="molecule type" value="Genomic_DNA"/>
</dbReference>
<dbReference type="KEGG" id="pbap:Pla133_30100"/>
<accession>A0A518BLS3</accession>
<proteinExistence type="predicted"/>
<feature type="chain" id="PRO_5021978583" description="BNR/Asp-box repeat protein" evidence="1">
    <location>
        <begin position="21"/>
        <end position="567"/>
    </location>
</feature>
<feature type="signal peptide" evidence="1">
    <location>
        <begin position="1"/>
        <end position="20"/>
    </location>
</feature>
<keyword evidence="3" id="KW-1185">Reference proteome</keyword>
<gene>
    <name evidence="2" type="ORF">Pla133_30100</name>
</gene>
<evidence type="ECO:0008006" key="4">
    <source>
        <dbReference type="Google" id="ProtNLM"/>
    </source>
</evidence>
<protein>
    <recommendedName>
        <fullName evidence="4">BNR/Asp-box repeat protein</fullName>
    </recommendedName>
</protein>
<dbReference type="AlphaFoldDB" id="A0A518BLS3"/>
<dbReference type="Proteomes" id="UP000316921">
    <property type="component" value="Chromosome"/>
</dbReference>
<dbReference type="RefSeq" id="WP_145066505.1">
    <property type="nucleotide sequence ID" value="NZ_CP036287.1"/>
</dbReference>
<evidence type="ECO:0000313" key="3">
    <source>
        <dbReference type="Proteomes" id="UP000316921"/>
    </source>
</evidence>
<organism evidence="2 3">
    <name type="scientific">Engelhardtia mirabilis</name>
    <dbReference type="NCBI Taxonomy" id="2528011"/>
    <lineage>
        <taxon>Bacteria</taxon>
        <taxon>Pseudomonadati</taxon>
        <taxon>Planctomycetota</taxon>
        <taxon>Planctomycetia</taxon>
        <taxon>Planctomycetia incertae sedis</taxon>
        <taxon>Engelhardtia</taxon>
    </lineage>
</organism>
<sequence length="567" mass="59763" precursor="true">MIRLTSIVAASVLLTLPLSAKPLSANPLAAQVSGFGTPFDPNPPSDVRDGVNLGWGTSIRSLLVDGDHSMVMTRLTGTDRPYSSWSDGRGLEWSPLKALPEGYEPNYFAGRSTLVGESAYFAWTDFPDVFIGHTKDAGASWSAPVRLPIAPFESFFFHNDAVEDLVVLPGSPHDRVYLLVETSEHRLNLLVSEDSGQTFPIVTPVSNFFHNGGKLVVDGSTVHAIYGDGVGMDLSVMHRRSIDGGVTFEPRKLLHFSPEIADLYLDVELDGPVITVVSSIIAAFSQSAWVQRSVDAGSSFAPAVAIPGVTPTILGRAVSIRGDRIFYAHPTVSYLPTTGRVLYTYSTDGGQAWAAPQLTEGVTGEIDQVFLTELGGRPLLTTRADMLTASAYFDDAAGSFELGFLSLSGADGGFAPSIDVRVGVSDVYDNLVSVFVDPDLKVWSTGFRPQRLTPDGFFAGPSVASFDLDQFGSESTLGWVLLALGEGDLILPDGRNLGLSNDPLLATSLDLAAAGVLSATLVPDGAGSTTAVPIGLPPGLTLHAVGVGLDLVAGTVGPITDVVEIGL</sequence>
<dbReference type="InterPro" id="IPR015943">
    <property type="entry name" value="WD40/YVTN_repeat-like_dom_sf"/>
</dbReference>
<keyword evidence="1" id="KW-0732">Signal</keyword>
<dbReference type="CDD" id="cd15482">
    <property type="entry name" value="Sialidase_non-viral"/>
    <property type="match status" value="1"/>
</dbReference>
<evidence type="ECO:0000313" key="2">
    <source>
        <dbReference type="EMBL" id="QDU67921.1"/>
    </source>
</evidence>
<name>A0A518BLS3_9BACT</name>